<keyword evidence="4" id="KW-1185">Reference proteome</keyword>
<comment type="caution">
    <text evidence="3">The sequence shown here is derived from an EMBL/GenBank/DDBJ whole genome shotgun (WGS) entry which is preliminary data.</text>
</comment>
<evidence type="ECO:0000313" key="3">
    <source>
        <dbReference type="EMBL" id="KAF2427557.1"/>
    </source>
</evidence>
<feature type="region of interest" description="Disordered" evidence="2">
    <location>
        <begin position="239"/>
        <end position="293"/>
    </location>
</feature>
<dbReference type="Proteomes" id="UP000800235">
    <property type="component" value="Unassembled WGS sequence"/>
</dbReference>
<feature type="region of interest" description="Disordered" evidence="2">
    <location>
        <begin position="321"/>
        <end position="357"/>
    </location>
</feature>
<reference evidence="3" key="1">
    <citation type="journal article" date="2020" name="Stud. Mycol.">
        <title>101 Dothideomycetes genomes: a test case for predicting lifestyles and emergence of pathogens.</title>
        <authorList>
            <person name="Haridas S."/>
            <person name="Albert R."/>
            <person name="Binder M."/>
            <person name="Bloem J."/>
            <person name="Labutti K."/>
            <person name="Salamov A."/>
            <person name="Andreopoulos B."/>
            <person name="Baker S."/>
            <person name="Barry K."/>
            <person name="Bills G."/>
            <person name="Bluhm B."/>
            <person name="Cannon C."/>
            <person name="Castanera R."/>
            <person name="Culley D."/>
            <person name="Daum C."/>
            <person name="Ezra D."/>
            <person name="Gonzalez J."/>
            <person name="Henrissat B."/>
            <person name="Kuo A."/>
            <person name="Liang C."/>
            <person name="Lipzen A."/>
            <person name="Lutzoni F."/>
            <person name="Magnuson J."/>
            <person name="Mondo S."/>
            <person name="Nolan M."/>
            <person name="Ohm R."/>
            <person name="Pangilinan J."/>
            <person name="Park H.-J."/>
            <person name="Ramirez L."/>
            <person name="Alfaro M."/>
            <person name="Sun H."/>
            <person name="Tritt A."/>
            <person name="Yoshinaga Y."/>
            <person name="Zwiers L.-H."/>
            <person name="Turgeon B."/>
            <person name="Goodwin S."/>
            <person name="Spatafora J."/>
            <person name="Crous P."/>
            <person name="Grigoriev I."/>
        </authorList>
    </citation>
    <scope>NUCLEOTIDE SEQUENCE</scope>
    <source>
        <strain evidence="3">CBS 130266</strain>
    </source>
</reference>
<dbReference type="AlphaFoldDB" id="A0A9P4NMB0"/>
<proteinExistence type="predicted"/>
<feature type="compositionally biased region" description="Low complexity" evidence="2">
    <location>
        <begin position="379"/>
        <end position="395"/>
    </location>
</feature>
<dbReference type="EMBL" id="MU007059">
    <property type="protein sequence ID" value="KAF2427557.1"/>
    <property type="molecule type" value="Genomic_DNA"/>
</dbReference>
<feature type="compositionally biased region" description="Polar residues" evidence="2">
    <location>
        <begin position="133"/>
        <end position="162"/>
    </location>
</feature>
<dbReference type="PANTHER" id="PTHR38701">
    <property type="entry name" value="CHROMOSOME 8, WHOLE GENOME SHOTGUN SEQUENCE"/>
    <property type="match status" value="1"/>
</dbReference>
<feature type="compositionally biased region" description="Acidic residues" evidence="2">
    <location>
        <begin position="523"/>
        <end position="540"/>
    </location>
</feature>
<feature type="compositionally biased region" description="Pro residues" evidence="2">
    <location>
        <begin position="251"/>
        <end position="260"/>
    </location>
</feature>
<evidence type="ECO:0000313" key="4">
    <source>
        <dbReference type="Proteomes" id="UP000800235"/>
    </source>
</evidence>
<feature type="region of interest" description="Disordered" evidence="2">
    <location>
        <begin position="379"/>
        <end position="402"/>
    </location>
</feature>
<gene>
    <name evidence="3" type="ORF">EJ08DRAFT_353016</name>
</gene>
<feature type="region of interest" description="Disordered" evidence="2">
    <location>
        <begin position="631"/>
        <end position="655"/>
    </location>
</feature>
<sequence>MPPKQTRDNSANSGKPLVPALATDRIKSPITPRLAAHHLGVGNVSTPLSRRAARSNTPDTIKGKPPPKEDLATPVKNLISTNITPRSSSRKSRVGTSSNNSTPNGTPNGTPNTSRPTSMVEGPGNGKRVAGNSVLSPGSRPQSVTAGNYAATTSPHLGSSTFPGAGNRSLHSPREMGSKFFHASDAGSIQETISPPPTKSAFFYANGVREDVPNRALNSPSPPLSAVSGRSHRSQFFRADGSTDDDDGYLPPVPPIPSPPKITTSPSVYQHSASPFHSLPGFRPPSPQKDNFHLSYRKGASQIIRPDDRLKTVSILPPATFDVPKQRRSSSSESSKIRKHGRASSLSSIESANSTRKPSLAALDTCGLTPIHGLINANNDSLSSSAPPSARVPSPIYESDDPTNAISAAIKESTAGTRSRQTSMSTAYLPQSPVRASSGLPAQNVAQLTELAANARRERKVLDLEISNSSLLAINRQLEREVKKQKTELRRFRRLSRAGRLSTRTGDGELDGQAESNTLPGLSEEEEGFGSEDYSDEDDMSASGSSSAEDSSLSPSALAEQDSRKLAKDSKRLKLDLHKHRELLVDSQKMNQSLKRCMTWTEEMLLEGRRALEYKVRVSDIKLGGRVLERDVPEEEEGEEAEADHSLLSPWTPSSRPEMELADGMLGLGLDMIHGRKSWQSEEADSGVEVESVRGSAIMAHKLELEIQELIADMPMGGSENPPD</sequence>
<keyword evidence="1" id="KW-0175">Coiled coil</keyword>
<evidence type="ECO:0000256" key="2">
    <source>
        <dbReference type="SAM" id="MobiDB-lite"/>
    </source>
</evidence>
<feature type="coiled-coil region" evidence="1">
    <location>
        <begin position="445"/>
        <end position="495"/>
    </location>
</feature>
<feature type="region of interest" description="Disordered" evidence="2">
    <location>
        <begin position="500"/>
        <end position="565"/>
    </location>
</feature>
<accession>A0A9P4NMB0</accession>
<feature type="compositionally biased region" description="Low complexity" evidence="2">
    <location>
        <begin position="541"/>
        <end position="560"/>
    </location>
</feature>
<dbReference type="PANTHER" id="PTHR38701:SF1">
    <property type="entry name" value="UP-REGULATED DURING SEPTATION PROTEIN 1 DOMAIN-CONTAINING PROTEIN"/>
    <property type="match status" value="1"/>
</dbReference>
<feature type="compositionally biased region" description="Polar residues" evidence="2">
    <location>
        <begin position="43"/>
        <end position="59"/>
    </location>
</feature>
<dbReference type="OrthoDB" id="2555519at2759"/>
<feature type="region of interest" description="Disordered" evidence="2">
    <location>
        <begin position="1"/>
        <end position="175"/>
    </location>
</feature>
<protein>
    <submittedName>
        <fullName evidence="3">Uncharacterized protein</fullName>
    </submittedName>
</protein>
<evidence type="ECO:0000256" key="1">
    <source>
        <dbReference type="SAM" id="Coils"/>
    </source>
</evidence>
<organism evidence="3 4">
    <name type="scientific">Tothia fuscella</name>
    <dbReference type="NCBI Taxonomy" id="1048955"/>
    <lineage>
        <taxon>Eukaryota</taxon>
        <taxon>Fungi</taxon>
        <taxon>Dikarya</taxon>
        <taxon>Ascomycota</taxon>
        <taxon>Pezizomycotina</taxon>
        <taxon>Dothideomycetes</taxon>
        <taxon>Pleosporomycetidae</taxon>
        <taxon>Venturiales</taxon>
        <taxon>Cylindrosympodiaceae</taxon>
        <taxon>Tothia</taxon>
    </lineage>
</organism>
<name>A0A9P4NMB0_9PEZI</name>
<feature type="region of interest" description="Disordered" evidence="2">
    <location>
        <begin position="213"/>
        <end position="232"/>
    </location>
</feature>
<feature type="compositionally biased region" description="Acidic residues" evidence="2">
    <location>
        <begin position="632"/>
        <end position="642"/>
    </location>
</feature>
<feature type="compositionally biased region" description="Low complexity" evidence="2">
    <location>
        <begin position="344"/>
        <end position="354"/>
    </location>
</feature>
<feature type="compositionally biased region" description="Low complexity" evidence="2">
    <location>
        <begin position="94"/>
        <end position="118"/>
    </location>
</feature>